<dbReference type="Proteomes" id="UP000887540">
    <property type="component" value="Unplaced"/>
</dbReference>
<dbReference type="AlphaFoldDB" id="A0A914DNJ1"/>
<feature type="compositionally biased region" description="Basic and acidic residues" evidence="1">
    <location>
        <begin position="153"/>
        <end position="166"/>
    </location>
</feature>
<feature type="compositionally biased region" description="Basic and acidic residues" evidence="1">
    <location>
        <begin position="86"/>
        <end position="102"/>
    </location>
</feature>
<proteinExistence type="predicted"/>
<name>A0A914DNJ1_9BILA</name>
<organism evidence="2 3">
    <name type="scientific">Acrobeloides nanus</name>
    <dbReference type="NCBI Taxonomy" id="290746"/>
    <lineage>
        <taxon>Eukaryota</taxon>
        <taxon>Metazoa</taxon>
        <taxon>Ecdysozoa</taxon>
        <taxon>Nematoda</taxon>
        <taxon>Chromadorea</taxon>
        <taxon>Rhabditida</taxon>
        <taxon>Tylenchina</taxon>
        <taxon>Cephalobomorpha</taxon>
        <taxon>Cephaloboidea</taxon>
        <taxon>Cephalobidae</taxon>
        <taxon>Acrobeloides</taxon>
    </lineage>
</organism>
<accession>A0A914DNJ1</accession>
<feature type="region of interest" description="Disordered" evidence="1">
    <location>
        <begin position="34"/>
        <end position="166"/>
    </location>
</feature>
<protein>
    <submittedName>
        <fullName evidence="3">Uncharacterized protein</fullName>
    </submittedName>
</protein>
<reference evidence="3" key="1">
    <citation type="submission" date="2022-11" db="UniProtKB">
        <authorList>
            <consortium name="WormBaseParasite"/>
        </authorList>
    </citation>
    <scope>IDENTIFICATION</scope>
</reference>
<evidence type="ECO:0000256" key="1">
    <source>
        <dbReference type="SAM" id="MobiDB-lite"/>
    </source>
</evidence>
<feature type="compositionally biased region" description="Basic and acidic residues" evidence="1">
    <location>
        <begin position="61"/>
        <end position="73"/>
    </location>
</feature>
<dbReference type="WBParaSite" id="ACRNAN_scaffold3273.g11459.t1">
    <property type="protein sequence ID" value="ACRNAN_scaffold3273.g11459.t1"/>
    <property type="gene ID" value="ACRNAN_scaffold3273.g11459"/>
</dbReference>
<sequence length="179" mass="21488">MKKIIKKSRLVSIHDGRPVSPYVETVTYEPAIPVPPPKTTVLYEDYGDGEQNRRTPRHRQRERDSVRSLHYAEEMEPVPYRRSPGLRRDYERYDDQLPRGDLIRQNGHHRHSDKTHTSSPSSRYYDDSRRGRQVRHIDVHRSQSDPSPRRRRDREERRENLRRVEDAAIIIENPLYRDD</sequence>
<keyword evidence="2" id="KW-1185">Reference proteome</keyword>
<feature type="compositionally biased region" description="Basic and acidic residues" evidence="1">
    <location>
        <begin position="124"/>
        <end position="143"/>
    </location>
</feature>
<evidence type="ECO:0000313" key="3">
    <source>
        <dbReference type="WBParaSite" id="ACRNAN_scaffold3273.g11459.t1"/>
    </source>
</evidence>
<evidence type="ECO:0000313" key="2">
    <source>
        <dbReference type="Proteomes" id="UP000887540"/>
    </source>
</evidence>